<reference evidence="1" key="1">
    <citation type="submission" date="2018-02" db="EMBL/GenBank/DDBJ databases">
        <title>Rhizophora mucronata_Transcriptome.</title>
        <authorList>
            <person name="Meera S.P."/>
            <person name="Sreeshan A."/>
            <person name="Augustine A."/>
        </authorList>
    </citation>
    <scope>NUCLEOTIDE SEQUENCE</scope>
    <source>
        <tissue evidence="1">Leaf</tissue>
    </source>
</reference>
<accession>A0A2P2N6L7</accession>
<sequence>MYPHLREGHPDGQEGSKCILSTRFQLAQTRSIS</sequence>
<name>A0A2P2N6L7_RHIMU</name>
<dbReference type="AlphaFoldDB" id="A0A2P2N6L7"/>
<organism evidence="1">
    <name type="scientific">Rhizophora mucronata</name>
    <name type="common">Asiatic mangrove</name>
    <dbReference type="NCBI Taxonomy" id="61149"/>
    <lineage>
        <taxon>Eukaryota</taxon>
        <taxon>Viridiplantae</taxon>
        <taxon>Streptophyta</taxon>
        <taxon>Embryophyta</taxon>
        <taxon>Tracheophyta</taxon>
        <taxon>Spermatophyta</taxon>
        <taxon>Magnoliopsida</taxon>
        <taxon>eudicotyledons</taxon>
        <taxon>Gunneridae</taxon>
        <taxon>Pentapetalae</taxon>
        <taxon>rosids</taxon>
        <taxon>fabids</taxon>
        <taxon>Malpighiales</taxon>
        <taxon>Rhizophoraceae</taxon>
        <taxon>Rhizophora</taxon>
    </lineage>
</organism>
<evidence type="ECO:0000313" key="1">
    <source>
        <dbReference type="EMBL" id="MBX38102.1"/>
    </source>
</evidence>
<proteinExistence type="predicted"/>
<dbReference type="EMBL" id="GGEC01057618">
    <property type="protein sequence ID" value="MBX38102.1"/>
    <property type="molecule type" value="Transcribed_RNA"/>
</dbReference>
<protein>
    <submittedName>
        <fullName evidence="1">Uncharacterized protein</fullName>
    </submittedName>
</protein>